<sequence length="154" mass="17614">DRDWSERAPALPYATEYESADMLISGRYLFCAYAYYDYLTEHLPDDLLRATDEFFDMVVADHGKAPDDLAADAGLDGTPDRMYTMRPATVRTALARADQVPWDKLEHHGDQLDPYDYAHYTYDYDSFHSLVQVHVQLLKEAAEADRGLVVIASW</sequence>
<keyword evidence="2" id="KW-1185">Reference proteome</keyword>
<gene>
    <name evidence="1" type="ORF">ACFQ1S_26815</name>
</gene>
<evidence type="ECO:0000313" key="2">
    <source>
        <dbReference type="Proteomes" id="UP001597045"/>
    </source>
</evidence>
<proteinExistence type="predicted"/>
<dbReference type="Proteomes" id="UP001597045">
    <property type="component" value="Unassembled WGS sequence"/>
</dbReference>
<protein>
    <recommendedName>
        <fullName evidence="3">DUF1877 family protein</fullName>
    </recommendedName>
</protein>
<comment type="caution">
    <text evidence="1">The sequence shown here is derived from an EMBL/GenBank/DDBJ whole genome shotgun (WGS) entry which is preliminary data.</text>
</comment>
<name>A0ABW3MGW1_9PSEU</name>
<feature type="non-terminal residue" evidence="1">
    <location>
        <position position="1"/>
    </location>
</feature>
<dbReference type="EMBL" id="JBHTIS010001851">
    <property type="protein sequence ID" value="MFD1048890.1"/>
    <property type="molecule type" value="Genomic_DNA"/>
</dbReference>
<evidence type="ECO:0008006" key="3">
    <source>
        <dbReference type="Google" id="ProtNLM"/>
    </source>
</evidence>
<reference evidence="2" key="1">
    <citation type="journal article" date="2019" name="Int. J. Syst. Evol. Microbiol.">
        <title>The Global Catalogue of Microorganisms (GCM) 10K type strain sequencing project: providing services to taxonomists for standard genome sequencing and annotation.</title>
        <authorList>
            <consortium name="The Broad Institute Genomics Platform"/>
            <consortium name="The Broad Institute Genome Sequencing Center for Infectious Disease"/>
            <person name="Wu L."/>
            <person name="Ma J."/>
        </authorList>
    </citation>
    <scope>NUCLEOTIDE SEQUENCE [LARGE SCALE GENOMIC DNA]</scope>
    <source>
        <strain evidence="2">JCM 31486</strain>
    </source>
</reference>
<organism evidence="1 2">
    <name type="scientific">Kibdelosporangium lantanae</name>
    <dbReference type="NCBI Taxonomy" id="1497396"/>
    <lineage>
        <taxon>Bacteria</taxon>
        <taxon>Bacillati</taxon>
        <taxon>Actinomycetota</taxon>
        <taxon>Actinomycetes</taxon>
        <taxon>Pseudonocardiales</taxon>
        <taxon>Pseudonocardiaceae</taxon>
        <taxon>Kibdelosporangium</taxon>
    </lineage>
</organism>
<evidence type="ECO:0000313" key="1">
    <source>
        <dbReference type="EMBL" id="MFD1048890.1"/>
    </source>
</evidence>
<accession>A0ABW3MGW1</accession>